<dbReference type="PROSITE" id="PS01184">
    <property type="entry name" value="UBIE_2"/>
    <property type="match status" value="1"/>
</dbReference>
<proteinExistence type="inferred from homology"/>
<feature type="binding site" evidence="4">
    <location>
        <position position="56"/>
    </location>
    <ligand>
        <name>S-adenosyl-L-methionine</name>
        <dbReference type="ChEBI" id="CHEBI:59789"/>
    </ligand>
</feature>
<dbReference type="PROSITE" id="PS51608">
    <property type="entry name" value="SAM_MT_UBIE"/>
    <property type="match status" value="1"/>
</dbReference>
<dbReference type="InterPro" id="IPR004033">
    <property type="entry name" value="UbiE/COQ5_MeTrFase"/>
</dbReference>
<evidence type="ECO:0000313" key="5">
    <source>
        <dbReference type="EMBL" id="HJE19564.1"/>
    </source>
</evidence>
<feature type="binding site" evidence="4">
    <location>
        <begin position="101"/>
        <end position="102"/>
    </location>
    <ligand>
        <name>S-adenosyl-L-methionine</name>
        <dbReference type="ChEBI" id="CHEBI:59789"/>
    </ligand>
</feature>
<dbReference type="CDD" id="cd02440">
    <property type="entry name" value="AdoMet_MTases"/>
    <property type="match status" value="1"/>
</dbReference>
<evidence type="ECO:0000256" key="4">
    <source>
        <dbReference type="HAMAP-Rule" id="MF_01813"/>
    </source>
</evidence>
<dbReference type="NCBIfam" id="TIGR01934">
    <property type="entry name" value="MenG_MenH_UbiE"/>
    <property type="match status" value="1"/>
</dbReference>
<dbReference type="EMBL" id="FOIT01000001">
    <property type="protein sequence ID" value="SEV83630.1"/>
    <property type="molecule type" value="Genomic_DNA"/>
</dbReference>
<dbReference type="EC" id="2.1.1.163" evidence="4"/>
<comment type="similarity">
    <text evidence="4">Belongs to the class I-like SAM-binding methyltransferase superfamily. MenG/UbiE family.</text>
</comment>
<dbReference type="GO" id="GO:0043770">
    <property type="term" value="F:demethylmenaquinone methyltransferase activity"/>
    <property type="evidence" value="ECO:0007669"/>
    <property type="project" value="UniProtKB-UniRule"/>
</dbReference>
<comment type="function">
    <text evidence="4">Methyltransferase required for the conversion of demethylmenaquinol (DMKH2) to menaquinol (MKH2).</text>
</comment>
<comment type="catalytic activity">
    <reaction evidence="4">
        <text>a 2-demethylmenaquinol + S-adenosyl-L-methionine = a menaquinol + S-adenosyl-L-homocysteine + H(+)</text>
        <dbReference type="Rhea" id="RHEA:42640"/>
        <dbReference type="Rhea" id="RHEA-COMP:9539"/>
        <dbReference type="Rhea" id="RHEA-COMP:9563"/>
        <dbReference type="ChEBI" id="CHEBI:15378"/>
        <dbReference type="ChEBI" id="CHEBI:18151"/>
        <dbReference type="ChEBI" id="CHEBI:55437"/>
        <dbReference type="ChEBI" id="CHEBI:57856"/>
        <dbReference type="ChEBI" id="CHEBI:59789"/>
        <dbReference type="EC" id="2.1.1.163"/>
    </reaction>
</comment>
<reference evidence="5" key="3">
    <citation type="submission" date="2021-09" db="EMBL/GenBank/DDBJ databases">
        <authorList>
            <person name="Gilroy R."/>
        </authorList>
    </citation>
    <scope>NUCLEOTIDE SEQUENCE</scope>
    <source>
        <strain evidence="5">6019</strain>
    </source>
</reference>
<accession>A0A662Z0V5</accession>
<keyword evidence="7" id="KW-1185">Reference proteome</keyword>
<dbReference type="InterPro" id="IPR023576">
    <property type="entry name" value="UbiE/COQ5_MeTrFase_CS"/>
</dbReference>
<dbReference type="PROSITE" id="PS01183">
    <property type="entry name" value="UBIE_1"/>
    <property type="match status" value="1"/>
</dbReference>
<keyword evidence="1 4" id="KW-0489">Methyltransferase</keyword>
<reference evidence="6 7" key="1">
    <citation type="submission" date="2016-10" db="EMBL/GenBank/DDBJ databases">
        <authorList>
            <person name="Varghese N."/>
            <person name="Submissions S."/>
        </authorList>
    </citation>
    <scope>NUCLEOTIDE SEQUENCE [LARGE SCALE GENOMIC DNA]</scope>
    <source>
        <strain evidence="6 7">IBRC-M10081</strain>
    </source>
</reference>
<reference evidence="5" key="2">
    <citation type="journal article" date="2021" name="PeerJ">
        <title>Extensive microbial diversity within the chicken gut microbiome revealed by metagenomics and culture.</title>
        <authorList>
            <person name="Gilroy R."/>
            <person name="Ravi A."/>
            <person name="Getino M."/>
            <person name="Pursley I."/>
            <person name="Horton D.L."/>
            <person name="Alikhan N.F."/>
            <person name="Baker D."/>
            <person name="Gharbi K."/>
            <person name="Hall N."/>
            <person name="Watson M."/>
            <person name="Adriaenssens E.M."/>
            <person name="Foster-Nyarko E."/>
            <person name="Jarju S."/>
            <person name="Secka A."/>
            <person name="Antonio M."/>
            <person name="Oren A."/>
            <person name="Chaudhuri R.R."/>
            <person name="La Ragione R."/>
            <person name="Hildebrand F."/>
            <person name="Pallen M.J."/>
        </authorList>
    </citation>
    <scope>NUCLEOTIDE SEQUENCE</scope>
    <source>
        <strain evidence="5">6019</strain>
    </source>
</reference>
<comment type="caution">
    <text evidence="4">Lacks conserved residue(s) required for the propagation of feature annotation.</text>
</comment>
<dbReference type="UniPathway" id="UPA00079">
    <property type="reaction ID" value="UER00169"/>
</dbReference>
<feature type="binding site" evidence="4">
    <location>
        <position position="76"/>
    </location>
    <ligand>
        <name>S-adenosyl-L-methionine</name>
        <dbReference type="ChEBI" id="CHEBI:59789"/>
    </ligand>
</feature>
<dbReference type="Pfam" id="PF01209">
    <property type="entry name" value="Ubie_methyltran"/>
    <property type="match status" value="1"/>
</dbReference>
<evidence type="ECO:0000256" key="2">
    <source>
        <dbReference type="ARBA" id="ARBA00022679"/>
    </source>
</evidence>
<dbReference type="PANTHER" id="PTHR43591:SF24">
    <property type="entry name" value="2-METHOXY-6-POLYPRENYL-1,4-BENZOQUINOL METHYLASE, MITOCHONDRIAL"/>
    <property type="match status" value="1"/>
</dbReference>
<comment type="pathway">
    <text evidence="4">Quinol/quinone metabolism; menaquinone biosynthesis; menaquinol from 1,4-dihydroxy-2-naphthoate: step 2/2.</text>
</comment>
<dbReference type="Proteomes" id="UP000763505">
    <property type="component" value="Unassembled WGS sequence"/>
</dbReference>
<dbReference type="SUPFAM" id="SSF53335">
    <property type="entry name" value="S-adenosyl-L-methionine-dependent methyltransferases"/>
    <property type="match status" value="1"/>
</dbReference>
<dbReference type="PANTHER" id="PTHR43591">
    <property type="entry name" value="METHYLTRANSFERASE"/>
    <property type="match status" value="1"/>
</dbReference>
<dbReference type="AlphaFoldDB" id="A0A662Z0V5"/>
<dbReference type="GO" id="GO:0009234">
    <property type="term" value="P:menaquinone biosynthetic process"/>
    <property type="evidence" value="ECO:0007669"/>
    <property type="project" value="UniProtKB-UniRule"/>
</dbReference>
<dbReference type="EMBL" id="DYYI01000045">
    <property type="protein sequence ID" value="HJE19564.1"/>
    <property type="molecule type" value="Genomic_DNA"/>
</dbReference>
<dbReference type="NCBIfam" id="NF001244">
    <property type="entry name" value="PRK00216.1-5"/>
    <property type="match status" value="1"/>
</dbReference>
<sequence>MSQENKIQNLFNSISADYDKLNNVISLNQHKLWRNKTMKHMHLKNEDIILDLCCGTGDWSIQMAEENDKVEVVGVDFSENMLEVAKHRTAHLKNISLMQGDAMNLDFPDASFDFVTIGFGLRNLPDYALGLREMYRVLKPGGTLVILETSQPKNNFIRLGFNFYFGNIMPKLGGLLVGKEEEYKWLYESTRNFPSKEKLSRMIEQTGFTFVKCLSHTLGTAATHIATKPLEKELGQ</sequence>
<dbReference type="GO" id="GO:0032259">
    <property type="term" value="P:methylation"/>
    <property type="evidence" value="ECO:0007669"/>
    <property type="project" value="UniProtKB-KW"/>
</dbReference>
<name>A0A662Z0V5_9STAP</name>
<evidence type="ECO:0000256" key="3">
    <source>
        <dbReference type="ARBA" id="ARBA00022691"/>
    </source>
</evidence>
<dbReference type="HAMAP" id="MF_01813">
    <property type="entry name" value="MenG_UbiE_methyltr"/>
    <property type="match status" value="1"/>
</dbReference>
<dbReference type="NCBIfam" id="NF001243">
    <property type="entry name" value="PRK00216.1-4"/>
    <property type="match status" value="1"/>
</dbReference>
<evidence type="ECO:0000313" key="7">
    <source>
        <dbReference type="Proteomes" id="UP000243605"/>
    </source>
</evidence>
<dbReference type="Gene3D" id="3.40.50.150">
    <property type="entry name" value="Vaccinia Virus protein VP39"/>
    <property type="match status" value="1"/>
</dbReference>
<keyword evidence="4" id="KW-0474">Menaquinone biosynthesis</keyword>
<dbReference type="RefSeq" id="WP_091473328.1">
    <property type="nucleotide sequence ID" value="NZ_FOIT01000001.1"/>
</dbReference>
<dbReference type="Proteomes" id="UP000243605">
    <property type="component" value="Unassembled WGS sequence"/>
</dbReference>
<evidence type="ECO:0000313" key="6">
    <source>
        <dbReference type="EMBL" id="SEV83630.1"/>
    </source>
</evidence>
<protein>
    <recommendedName>
        <fullName evidence="4">Demethylmenaquinone methyltransferase</fullName>
        <ecNumber evidence="4">2.1.1.163</ecNumber>
    </recommendedName>
</protein>
<dbReference type="OrthoDB" id="9808140at2"/>
<keyword evidence="2 4" id="KW-0808">Transferase</keyword>
<evidence type="ECO:0000256" key="1">
    <source>
        <dbReference type="ARBA" id="ARBA00022603"/>
    </source>
</evidence>
<keyword evidence="3 4" id="KW-0949">S-adenosyl-L-methionine</keyword>
<organism evidence="6 7">
    <name type="scientific">Aliicoccus persicus</name>
    <dbReference type="NCBI Taxonomy" id="930138"/>
    <lineage>
        <taxon>Bacteria</taxon>
        <taxon>Bacillati</taxon>
        <taxon>Bacillota</taxon>
        <taxon>Bacilli</taxon>
        <taxon>Bacillales</taxon>
        <taxon>Staphylococcaceae</taxon>
        <taxon>Aliicoccus</taxon>
    </lineage>
</organism>
<gene>
    <name evidence="4" type="primary">menG</name>
    <name evidence="5" type="ORF">K8V35_04360</name>
    <name evidence="6" type="ORF">SAMN05192557_0358</name>
</gene>
<dbReference type="InterPro" id="IPR029063">
    <property type="entry name" value="SAM-dependent_MTases_sf"/>
</dbReference>